<reference evidence="1" key="1">
    <citation type="submission" date="2021-10" db="EMBL/GenBank/DDBJ databases">
        <title>Psilocybe cubensis genome.</title>
        <authorList>
            <person name="Mckernan K.J."/>
            <person name="Crawford S."/>
            <person name="Trippe A."/>
            <person name="Kane L.T."/>
            <person name="Mclaughlin S."/>
        </authorList>
    </citation>
    <scope>NUCLEOTIDE SEQUENCE</scope>
    <source>
        <strain evidence="1">MGC-MH-2018</strain>
    </source>
</reference>
<dbReference type="EMBL" id="JAFIQS020000008">
    <property type="protein sequence ID" value="KAH9478869.1"/>
    <property type="molecule type" value="Genomic_DNA"/>
</dbReference>
<keyword evidence="2" id="KW-1185">Reference proteome</keyword>
<evidence type="ECO:0000313" key="2">
    <source>
        <dbReference type="Proteomes" id="UP000664032"/>
    </source>
</evidence>
<dbReference type="Proteomes" id="UP000664032">
    <property type="component" value="Unassembled WGS sequence"/>
</dbReference>
<proteinExistence type="predicted"/>
<evidence type="ECO:0000313" key="1">
    <source>
        <dbReference type="EMBL" id="KAH9478869.1"/>
    </source>
</evidence>
<accession>A0ACB8GTF2</accession>
<comment type="caution">
    <text evidence="1">The sequence shown here is derived from an EMBL/GenBank/DDBJ whole genome shotgun (WGS) entry which is preliminary data.</text>
</comment>
<organism evidence="1 2">
    <name type="scientific">Psilocybe cubensis</name>
    <name type="common">Psychedelic mushroom</name>
    <name type="synonym">Stropharia cubensis</name>
    <dbReference type="NCBI Taxonomy" id="181762"/>
    <lineage>
        <taxon>Eukaryota</taxon>
        <taxon>Fungi</taxon>
        <taxon>Dikarya</taxon>
        <taxon>Basidiomycota</taxon>
        <taxon>Agaricomycotina</taxon>
        <taxon>Agaricomycetes</taxon>
        <taxon>Agaricomycetidae</taxon>
        <taxon>Agaricales</taxon>
        <taxon>Agaricineae</taxon>
        <taxon>Strophariaceae</taxon>
        <taxon>Psilocybe</taxon>
    </lineage>
</organism>
<protein>
    <submittedName>
        <fullName evidence="1">Uncharacterized protein</fullName>
    </submittedName>
</protein>
<gene>
    <name evidence="1" type="ORF">JR316_0009331</name>
</gene>
<name>A0ACB8GTF2_PSICU</name>
<sequence>MSEHFRVIEDMEDEDMMEDGPPDDLYFHPEPGRESLSGDEQWVPGSRKPYQPDALLYDPRSEYSSNTPQGQAEEFESHGTSQPKRLLTPALAIPLSATKQKKRAQTTLPKPHSDEAASTDVSLTDRSGRLETLPTVQSLVEAAAGPSSDDPHRDQLIDFGVPHNKRRRRHLKVPQEAKIVISNEKLRKQVRTLQHLVHTTEAGEVLKVRQEKAVLQSGLHEAQTLISSQEDRTADVSSERDDLEVKLNTSERQLETVESELTEARSSFMMLLQNNVRNLLAETESKDHIISNLNTAITLKKAVNLKDKEIYDLNTAVVMKVTDLSRLHTNIALKDAEISKLRATINKKDNAIFNLRAMIHSAKSDLKYLDMLKSDLRDTESKLAEANRLIKLLSDTKEAHTSYRQELDTLRSDLESDRKSLQHKMQEHLEAVQTHEITRHHLNLLTKTAEDTVDHGKSRLFKANSILADASKTLQKAHELHTVAFERLKDASELRDSALAMKAFYGTYDNSLGDYKATETIIRSTEGSSKGESHADNLTFGSKVENVSVDFPVGNGKGLQIEEDEDQESAVNSKIANTDATVGSALRASLSGPRSKEEKKDSMDGYASEKENKELQDEYLALVRSIMKDKFGIERDTDFIDHIPPNPSDIALFMSTKSPDDGPNAADLRIDMKGDTSSNWNEALISILVTCAANSKVSQLPDVPDWSKDYLSQNFYQEIERARTIWGDNQSKVKARVNLKREKEAKRNRRNSRRSNKYSKRLFTVKRMIAESEKRDDTAIFNLWSRLLSLLEALEEDGMSSEDSEADDDGDTVYHVRQMPYRRSVDKHMAIIDAETKRYKRTIATQGSNKSRRIRGEDIFSLCRPFVGKPRPLYAPPWLKQQTQTTINSLKIPEKHPFKFFEIKVPDPSA</sequence>